<keyword evidence="2" id="KW-1133">Transmembrane helix</keyword>
<evidence type="ECO:0000313" key="4">
    <source>
        <dbReference type="Proteomes" id="UP000324585"/>
    </source>
</evidence>
<dbReference type="Proteomes" id="UP000324585">
    <property type="component" value="Unassembled WGS sequence"/>
</dbReference>
<keyword evidence="2" id="KW-0812">Transmembrane</keyword>
<dbReference type="EMBL" id="VRMN01000015">
    <property type="protein sequence ID" value="KAA8491235.1"/>
    <property type="molecule type" value="Genomic_DNA"/>
</dbReference>
<keyword evidence="2" id="KW-0472">Membrane</keyword>
<feature type="region of interest" description="Disordered" evidence="1">
    <location>
        <begin position="48"/>
        <end position="68"/>
    </location>
</feature>
<dbReference type="SUPFAM" id="SSF53448">
    <property type="entry name" value="Nucleotide-diphospho-sugar transferases"/>
    <property type="match status" value="1"/>
</dbReference>
<feature type="compositionally biased region" description="Gly residues" evidence="1">
    <location>
        <begin position="13"/>
        <end position="23"/>
    </location>
</feature>
<dbReference type="AlphaFoldDB" id="A0A5J4YJB3"/>
<comment type="caution">
    <text evidence="3">The sequence shown here is derived from an EMBL/GenBank/DDBJ whole genome shotgun (WGS) entry which is preliminary data.</text>
</comment>
<feature type="transmembrane region" description="Helical" evidence="2">
    <location>
        <begin position="79"/>
        <end position="100"/>
    </location>
</feature>
<feature type="region of interest" description="Disordered" evidence="1">
    <location>
        <begin position="1"/>
        <end position="32"/>
    </location>
</feature>
<evidence type="ECO:0000256" key="2">
    <source>
        <dbReference type="SAM" id="Phobius"/>
    </source>
</evidence>
<proteinExistence type="predicted"/>
<keyword evidence="4" id="KW-1185">Reference proteome</keyword>
<evidence type="ECO:0000313" key="3">
    <source>
        <dbReference type="EMBL" id="KAA8491235.1"/>
    </source>
</evidence>
<evidence type="ECO:0000256" key="1">
    <source>
        <dbReference type="SAM" id="MobiDB-lite"/>
    </source>
</evidence>
<feature type="compositionally biased region" description="Low complexity" evidence="1">
    <location>
        <begin position="48"/>
        <end position="58"/>
    </location>
</feature>
<protein>
    <submittedName>
        <fullName evidence="3">Uncharacterized protein</fullName>
    </submittedName>
</protein>
<sequence>MISSAGQRTGTAGASGGGGGGLDNGAVTTPRDKDKELHVSAMNSGGLQASGGSLASAGPGSGSGSGSASLSSLSKGKVLLVYTVWTLCVSISVLFIASTLRVSRSPNPGAARAYTSALGDAQMYVYGDDGRIHCACPHPIPQEDPGSERMRILVDSSMSALVDTARRLSESESISSARVKRRMGEPGSSSLQMSVRAAASGGDDRKHLGATDKYAYGLAFVIYTPDSHVVQATHLEDLVKTLVRHMQQLKTRAQIILCLDMAHVAKGSSHGSIGLDDALLGLMKLSSRYASLTMLRFNGLREIRAINRAMRLVEAPLTAILHSDAVLPSLYEVDWILQAHRLFLFDPLLGVLSGTTGSLWDYSSSRVGDERVFGSSSSFPLDPLSGDEPKRAGNHWMKGRTDGGSTEVSARIGGGNTQSSSSQEFRKIAYGHPDVDLPFMYVECAHMRPLWFVRTSVFSELNGFDVLLATSYEHNIYHDCMLCLEAWTNGYHVGVYESGVSHLYDESEHEQLTRASGGASTHGIAGAQVLNRTISRSHVLFDRPAVHKHVMQWNSENLVQN</sequence>
<name>A0A5J4YJB3_PORPP</name>
<feature type="region of interest" description="Disordered" evidence="1">
    <location>
        <begin position="374"/>
        <end position="420"/>
    </location>
</feature>
<dbReference type="Gene3D" id="3.90.550.10">
    <property type="entry name" value="Spore Coat Polysaccharide Biosynthesis Protein SpsA, Chain A"/>
    <property type="match status" value="1"/>
</dbReference>
<gene>
    <name evidence="3" type="ORF">FVE85_9530</name>
</gene>
<accession>A0A5J4YJB3</accession>
<dbReference type="OrthoDB" id="2116at2759"/>
<dbReference type="InterPro" id="IPR029044">
    <property type="entry name" value="Nucleotide-diphossugar_trans"/>
</dbReference>
<reference evidence="4" key="1">
    <citation type="journal article" date="2019" name="Nat. Commun.">
        <title>Expansion of phycobilisome linker gene families in mesophilic red algae.</title>
        <authorList>
            <person name="Lee J."/>
            <person name="Kim D."/>
            <person name="Bhattacharya D."/>
            <person name="Yoon H.S."/>
        </authorList>
    </citation>
    <scope>NUCLEOTIDE SEQUENCE [LARGE SCALE GENOMIC DNA]</scope>
    <source>
        <strain evidence="4">CCMP 1328</strain>
    </source>
</reference>
<feature type="compositionally biased region" description="Low complexity" evidence="1">
    <location>
        <begin position="1"/>
        <end position="12"/>
    </location>
</feature>
<organism evidence="3 4">
    <name type="scientific">Porphyridium purpureum</name>
    <name type="common">Red alga</name>
    <name type="synonym">Porphyridium cruentum</name>
    <dbReference type="NCBI Taxonomy" id="35688"/>
    <lineage>
        <taxon>Eukaryota</taxon>
        <taxon>Rhodophyta</taxon>
        <taxon>Bangiophyceae</taxon>
        <taxon>Porphyridiales</taxon>
        <taxon>Porphyridiaceae</taxon>
        <taxon>Porphyridium</taxon>
    </lineage>
</organism>